<evidence type="ECO:0000313" key="7">
    <source>
        <dbReference type="EMBL" id="WOW93393.1"/>
    </source>
</evidence>
<evidence type="ECO:0000256" key="2">
    <source>
        <dbReference type="ARBA" id="ARBA00004613"/>
    </source>
</evidence>
<evidence type="ECO:0000256" key="5">
    <source>
        <dbReference type="ARBA" id="ARBA00023044"/>
    </source>
</evidence>
<proteinExistence type="inferred from homology"/>
<protein>
    <submittedName>
        <fullName evidence="7">ComC/BlpC family leader-containing pheromone/bacteriocin</fullName>
    </submittedName>
</protein>
<comment type="subcellular location">
    <subcellularLocation>
        <location evidence="2">Secreted</location>
    </subcellularLocation>
</comment>
<evidence type="ECO:0000256" key="1">
    <source>
        <dbReference type="ARBA" id="ARBA00002667"/>
    </source>
</evidence>
<evidence type="ECO:0000256" key="6">
    <source>
        <dbReference type="ARBA" id="ARBA00023287"/>
    </source>
</evidence>
<dbReference type="GO" id="GO:0005576">
    <property type="term" value="C:extracellular region"/>
    <property type="evidence" value="ECO:0007669"/>
    <property type="project" value="UniProtKB-SubCell"/>
</dbReference>
<name>A0AAJ6MH57_LACLC</name>
<comment type="similarity">
    <text evidence="3">Belongs to the ComC family.</text>
</comment>
<dbReference type="InterPro" id="IPR004288">
    <property type="entry name" value="Competence_ComC"/>
</dbReference>
<comment type="function">
    <text evidence="1">Acts as a pheromone, induces cells to develop competence for genetic transformation.</text>
</comment>
<keyword evidence="5" id="KW-0588">Pheromone</keyword>
<evidence type="ECO:0000256" key="4">
    <source>
        <dbReference type="ARBA" id="ARBA00022525"/>
    </source>
</evidence>
<keyword evidence="4" id="KW-0964">Secreted</keyword>
<dbReference type="EMBL" id="CP015907">
    <property type="protein sequence ID" value="WOW93393.1"/>
    <property type="molecule type" value="Genomic_DNA"/>
</dbReference>
<evidence type="ECO:0000313" key="8">
    <source>
        <dbReference type="Proteomes" id="UP000192016"/>
    </source>
</evidence>
<sequence length="53" mass="6146">MEIQMENVKNSLELFTELTDEELENIHGGQNMSMTDGGFEWIYMFGQPYARVA</sequence>
<dbReference type="RefSeq" id="WP_237025408.1">
    <property type="nucleotide sequence ID" value="NZ_CP015894.2"/>
</dbReference>
<dbReference type="Proteomes" id="UP000192016">
    <property type="component" value="Chromosome"/>
</dbReference>
<dbReference type="GO" id="GO:0005186">
    <property type="term" value="F:pheromone activity"/>
    <property type="evidence" value="ECO:0007669"/>
    <property type="project" value="UniProtKB-KW"/>
</dbReference>
<dbReference type="AlphaFoldDB" id="A0AAJ6MH57"/>
<dbReference type="Pfam" id="PF03047">
    <property type="entry name" value="ComC"/>
    <property type="match status" value="1"/>
</dbReference>
<accession>A0AAJ6MH57</accession>
<evidence type="ECO:0000256" key="3">
    <source>
        <dbReference type="ARBA" id="ARBA00009039"/>
    </source>
</evidence>
<gene>
    <name evidence="7" type="ORF">LLUC109_0650</name>
</gene>
<reference evidence="7 8" key="1">
    <citation type="journal article" date="2017" name="BMC Genomics">
        <title>Comparative and functional genomics of the Lactococcus lactis taxon; insights into evolution and niche adaptation.</title>
        <authorList>
            <person name="Kelleher P."/>
            <person name="Bottacini F."/>
            <person name="Mahony J."/>
            <person name="Kilcawley K.N."/>
            <person name="van Sinderen D."/>
        </authorList>
    </citation>
    <scope>NUCLEOTIDE SEQUENCE [LARGE SCALE GENOMIC DNA]</scope>
    <source>
        <strain evidence="7 8">UC109</strain>
    </source>
</reference>
<organism evidence="7 8">
    <name type="scientific">Lactococcus lactis subsp. cremoris</name>
    <name type="common">Streptococcus cremoris</name>
    <dbReference type="NCBI Taxonomy" id="1359"/>
    <lineage>
        <taxon>Bacteria</taxon>
        <taxon>Bacillati</taxon>
        <taxon>Bacillota</taxon>
        <taxon>Bacilli</taxon>
        <taxon>Lactobacillales</taxon>
        <taxon>Streptococcaceae</taxon>
        <taxon>Lactococcus</taxon>
    </lineage>
</organism>
<keyword evidence="6" id="KW-0178">Competence</keyword>
<dbReference type="InterPro" id="IPR010133">
    <property type="entry name" value="Bacteriocin_signal_seq"/>
</dbReference>
<dbReference type="GO" id="GO:0030420">
    <property type="term" value="P:establishment of competence for transformation"/>
    <property type="evidence" value="ECO:0007669"/>
    <property type="project" value="UniProtKB-KW"/>
</dbReference>
<dbReference type="NCBIfam" id="TIGR01847">
    <property type="entry name" value="bacteriocin_sig"/>
    <property type="match status" value="1"/>
</dbReference>